<protein>
    <submittedName>
        <fullName evidence="8">FtsX-like permease family protein</fullName>
    </submittedName>
</protein>
<proteinExistence type="predicted"/>
<evidence type="ECO:0000256" key="2">
    <source>
        <dbReference type="ARBA" id="ARBA00022475"/>
    </source>
</evidence>
<evidence type="ECO:0000256" key="3">
    <source>
        <dbReference type="ARBA" id="ARBA00022692"/>
    </source>
</evidence>
<dbReference type="InterPro" id="IPR038766">
    <property type="entry name" value="Membrane_comp_ABC_pdt"/>
</dbReference>
<feature type="transmembrane region" description="Helical" evidence="6">
    <location>
        <begin position="89"/>
        <end position="109"/>
    </location>
</feature>
<feature type="domain" description="ABC3 transporter permease C-terminal" evidence="7">
    <location>
        <begin position="452"/>
        <end position="565"/>
    </location>
</feature>
<organism evidence="8">
    <name type="scientific">mine drainage metagenome</name>
    <dbReference type="NCBI Taxonomy" id="410659"/>
    <lineage>
        <taxon>unclassified sequences</taxon>
        <taxon>metagenomes</taxon>
        <taxon>ecological metagenomes</taxon>
    </lineage>
</organism>
<gene>
    <name evidence="8" type="ORF">GALL_364740</name>
</gene>
<evidence type="ECO:0000256" key="1">
    <source>
        <dbReference type="ARBA" id="ARBA00004651"/>
    </source>
</evidence>
<comment type="subcellular location">
    <subcellularLocation>
        <location evidence="1">Cell membrane</location>
        <topology evidence="1">Multi-pass membrane protein</topology>
    </subcellularLocation>
</comment>
<evidence type="ECO:0000256" key="5">
    <source>
        <dbReference type="ARBA" id="ARBA00023136"/>
    </source>
</evidence>
<evidence type="ECO:0000256" key="6">
    <source>
        <dbReference type="SAM" id="Phobius"/>
    </source>
</evidence>
<feature type="domain" description="ABC3 transporter permease C-terminal" evidence="7">
    <location>
        <begin position="4"/>
        <end position="113"/>
    </location>
</feature>
<name>A0A1J5R0R5_9ZZZZ</name>
<feature type="transmembrane region" description="Helical" evidence="6">
    <location>
        <begin position="160"/>
        <end position="185"/>
    </location>
</feature>
<accession>A0A1J5R0R5</accession>
<keyword evidence="4 6" id="KW-1133">Transmembrane helix</keyword>
<feature type="transmembrane region" description="Helical" evidence="6">
    <location>
        <begin position="206"/>
        <end position="230"/>
    </location>
</feature>
<dbReference type="PANTHER" id="PTHR30287">
    <property type="entry name" value="MEMBRANE COMPONENT OF PREDICTED ABC SUPERFAMILY METABOLITE UPTAKE TRANSPORTER"/>
    <property type="match status" value="1"/>
</dbReference>
<dbReference type="InterPro" id="IPR003838">
    <property type="entry name" value="ABC3_permease_C"/>
</dbReference>
<keyword evidence="3 6" id="KW-0812">Transmembrane</keyword>
<evidence type="ECO:0000256" key="4">
    <source>
        <dbReference type="ARBA" id="ARBA00022989"/>
    </source>
</evidence>
<reference evidence="8" key="1">
    <citation type="submission" date="2016-10" db="EMBL/GenBank/DDBJ databases">
        <title>Sequence of Gallionella enrichment culture.</title>
        <authorList>
            <person name="Poehlein A."/>
            <person name="Muehling M."/>
            <person name="Daniel R."/>
        </authorList>
    </citation>
    <scope>NUCLEOTIDE SEQUENCE</scope>
</reference>
<evidence type="ECO:0000259" key="7">
    <source>
        <dbReference type="Pfam" id="PF02687"/>
    </source>
</evidence>
<keyword evidence="2" id="KW-1003">Cell membrane</keyword>
<keyword evidence="5 6" id="KW-0472">Membrane</keyword>
<dbReference type="GO" id="GO:0005886">
    <property type="term" value="C:plasma membrane"/>
    <property type="evidence" value="ECO:0007669"/>
    <property type="project" value="UniProtKB-SubCell"/>
</dbReference>
<dbReference type="PANTHER" id="PTHR30287:SF1">
    <property type="entry name" value="INNER MEMBRANE PROTEIN"/>
    <property type="match status" value="1"/>
</dbReference>
<feature type="transmembrane region" description="Helical" evidence="6">
    <location>
        <begin position="130"/>
        <end position="154"/>
    </location>
</feature>
<sequence>MAGAVLALVAMALAAAQFARQQLDACALMRCFGASQATITRIFLHQAWILGLCGSLAGCAVGYAMQEVLAQLAGSLFLDALPPPGWAPVWSGLAAGVAAMLGVMLPQLLRLRGVPALRILRRDPGEGGRAATIMLVLAWLPGLTVFLALVFWSARDARLGIILLGGLSGWLVAAVLLSLALGALLRRALAGAGGAWRLGLANLLRRPAISATQVAGFGLGIMAMLLLTIVRGDLLHEWQVSLPPDAPNRYIINLQPEQLASVHAFFAGEHLAQPVLHPMVRGRLAAINGQVLNAARYRDERARHLATREFNLSWAAELPPDNGIVAGRWWQVAERGQHQLSLEQGIAETLGIRLGDRLAYDIGGTRIELQVTSLRRVEWDTLRPNFFALTPPGVLEDSSVSDMAGIYLAPGQEDILNRLVRRFPNVTVIDVAAIMEQVRAIIERMAYAVQSVFAFCLLSGIAVLYAALAATRDERLREAALLRVFGASRRQVAISVLVEFMLIGLLSGALAALGASLLAWYIGGRLLHLAYAFDPALALLALASGGLLVPAAAWLGLRHIVRQPPRQTLQSA</sequence>
<dbReference type="EMBL" id="MLJW01000885">
    <property type="protein sequence ID" value="OIQ81757.1"/>
    <property type="molecule type" value="Genomic_DNA"/>
</dbReference>
<dbReference type="Pfam" id="PF02687">
    <property type="entry name" value="FtsX"/>
    <property type="match status" value="2"/>
</dbReference>
<feature type="transmembrane region" description="Helical" evidence="6">
    <location>
        <begin position="447"/>
        <end position="471"/>
    </location>
</feature>
<feature type="transmembrane region" description="Helical" evidence="6">
    <location>
        <begin position="535"/>
        <end position="557"/>
    </location>
</feature>
<evidence type="ECO:0000313" key="8">
    <source>
        <dbReference type="EMBL" id="OIQ81757.1"/>
    </source>
</evidence>
<feature type="transmembrane region" description="Helical" evidence="6">
    <location>
        <begin position="492"/>
        <end position="523"/>
    </location>
</feature>
<comment type="caution">
    <text evidence="8">The sequence shown here is derived from an EMBL/GenBank/DDBJ whole genome shotgun (WGS) entry which is preliminary data.</text>
</comment>
<dbReference type="AlphaFoldDB" id="A0A1J5R0R5"/>